<evidence type="ECO:0000313" key="2">
    <source>
        <dbReference type="EMBL" id="AGA67854.1"/>
    </source>
</evidence>
<dbReference type="Proteomes" id="UP000010797">
    <property type="component" value="Chromosome"/>
</dbReference>
<evidence type="ECO:0000313" key="3">
    <source>
        <dbReference type="Proteomes" id="UP000010797"/>
    </source>
</evidence>
<accession>L0F1W7</accession>
<keyword evidence="2" id="KW-0645">Protease</keyword>
<dbReference type="PANTHER" id="PTHR34385">
    <property type="entry name" value="D-ALANYL-D-ALANINE CARBOXYPEPTIDASE"/>
    <property type="match status" value="1"/>
</dbReference>
<dbReference type="SUPFAM" id="SSF55166">
    <property type="entry name" value="Hedgehog/DD-peptidase"/>
    <property type="match status" value="1"/>
</dbReference>
<dbReference type="InterPro" id="IPR058193">
    <property type="entry name" value="VanY/YodJ_core_dom"/>
</dbReference>
<proteinExistence type="predicted"/>
<keyword evidence="2" id="KW-0121">Carboxypeptidase</keyword>
<dbReference type="EMBL" id="CP003344">
    <property type="protein sequence ID" value="AGA67854.1"/>
    <property type="molecule type" value="Genomic_DNA"/>
</dbReference>
<dbReference type="InterPro" id="IPR052179">
    <property type="entry name" value="DD-CPase-like"/>
</dbReference>
<protein>
    <submittedName>
        <fullName evidence="2">D-alanyl-D-alanine carboxypeptidase</fullName>
    </submittedName>
</protein>
<dbReference type="KEGG" id="ddl:Desdi_0306"/>
<dbReference type="PANTHER" id="PTHR34385:SF1">
    <property type="entry name" value="PEPTIDOGLYCAN L-ALANYL-D-GLUTAMATE ENDOPEPTIDASE CWLK"/>
    <property type="match status" value="1"/>
</dbReference>
<sequence>MFAAAQKDGVRGFVITSGYRSRKEQAEIFSTTKDGTAARPGESEHETGLAFDVDAMDNKQFELTPQFEWLSQHCAEYGFILRYPQGMEGKTGYPYEPWHYRYVGKEHAAVIMDKRITLEQYWEDNFSLIMAN</sequence>
<dbReference type="Gene3D" id="3.30.1380.10">
    <property type="match status" value="1"/>
</dbReference>
<dbReference type="STRING" id="871963.Desdi_0306"/>
<dbReference type="Pfam" id="PF02557">
    <property type="entry name" value="VanY"/>
    <property type="match status" value="1"/>
</dbReference>
<feature type="domain" description="D-alanyl-D-alanine carboxypeptidase-like core" evidence="1">
    <location>
        <begin position="1"/>
        <end position="105"/>
    </location>
</feature>
<keyword evidence="2" id="KW-0378">Hydrolase</keyword>
<dbReference type="GO" id="GO:0004180">
    <property type="term" value="F:carboxypeptidase activity"/>
    <property type="evidence" value="ECO:0007669"/>
    <property type="project" value="UniProtKB-KW"/>
</dbReference>
<reference evidence="3" key="1">
    <citation type="submission" date="2012-02" db="EMBL/GenBank/DDBJ databases">
        <title>Complete sequence of Desulfitobacterium dichloroeliminans LMG P-21439.</title>
        <authorList>
            <person name="Lucas S."/>
            <person name="Han J."/>
            <person name="Lapidus A."/>
            <person name="Cheng J.-F."/>
            <person name="Goodwin L."/>
            <person name="Pitluck S."/>
            <person name="Peters L."/>
            <person name="Ovchinnikova G."/>
            <person name="Teshima H."/>
            <person name="Detter J.C."/>
            <person name="Han C."/>
            <person name="Tapia R."/>
            <person name="Land M."/>
            <person name="Hauser L."/>
            <person name="Kyrpides N."/>
            <person name="Ivanova N."/>
            <person name="Pagani I."/>
            <person name="Kruse T."/>
            <person name="de Vos W.M."/>
            <person name="Boon N."/>
            <person name="Smidt H."/>
            <person name="Woyke T."/>
        </authorList>
    </citation>
    <scope>NUCLEOTIDE SEQUENCE [LARGE SCALE GENOMIC DNA]</scope>
    <source>
        <strain evidence="3">LMG P-21439 / DCA1</strain>
    </source>
</reference>
<dbReference type="CDD" id="cd14852">
    <property type="entry name" value="LD-carboxypeptidase"/>
    <property type="match status" value="1"/>
</dbReference>
<dbReference type="AlphaFoldDB" id="L0F1W7"/>
<keyword evidence="3" id="KW-1185">Reference proteome</keyword>
<dbReference type="InterPro" id="IPR009045">
    <property type="entry name" value="Zn_M74/Hedgehog-like"/>
</dbReference>
<gene>
    <name evidence="2" type="ordered locus">Desdi_0306</name>
</gene>
<dbReference type="GO" id="GO:0006508">
    <property type="term" value="P:proteolysis"/>
    <property type="evidence" value="ECO:0007669"/>
    <property type="project" value="InterPro"/>
</dbReference>
<evidence type="ECO:0000259" key="1">
    <source>
        <dbReference type="Pfam" id="PF02557"/>
    </source>
</evidence>
<dbReference type="eggNOG" id="COG1876">
    <property type="taxonomic scope" value="Bacteria"/>
</dbReference>
<dbReference type="InterPro" id="IPR003709">
    <property type="entry name" value="VanY-like_core_dom"/>
</dbReference>
<organism evidence="2 3">
    <name type="scientific">Desulfitobacterium dichloroeliminans (strain LMG P-21439 / DCA1)</name>
    <dbReference type="NCBI Taxonomy" id="871963"/>
    <lineage>
        <taxon>Bacteria</taxon>
        <taxon>Bacillati</taxon>
        <taxon>Bacillota</taxon>
        <taxon>Clostridia</taxon>
        <taxon>Eubacteriales</taxon>
        <taxon>Desulfitobacteriaceae</taxon>
        <taxon>Desulfitobacterium</taxon>
    </lineage>
</organism>
<dbReference type="HOGENOM" id="CLU_054193_5_2_9"/>
<name>L0F1W7_DESDL</name>